<comment type="caution">
    <text evidence="2">The sequence shown here is derived from an EMBL/GenBank/DDBJ whole genome shotgun (WGS) entry which is preliminary data.</text>
</comment>
<feature type="compositionally biased region" description="Basic and acidic residues" evidence="1">
    <location>
        <begin position="135"/>
        <end position="146"/>
    </location>
</feature>
<name>A0AAV1NMN3_SCOSC</name>
<proteinExistence type="predicted"/>
<evidence type="ECO:0000313" key="3">
    <source>
        <dbReference type="Proteomes" id="UP001314229"/>
    </source>
</evidence>
<feature type="compositionally biased region" description="Polar residues" evidence="1">
    <location>
        <begin position="612"/>
        <end position="651"/>
    </location>
</feature>
<feature type="region of interest" description="Disordered" evidence="1">
    <location>
        <begin position="223"/>
        <end position="297"/>
    </location>
</feature>
<feature type="compositionally biased region" description="Polar residues" evidence="1">
    <location>
        <begin position="746"/>
        <end position="765"/>
    </location>
</feature>
<feature type="compositionally biased region" description="Basic and acidic residues" evidence="1">
    <location>
        <begin position="797"/>
        <end position="808"/>
    </location>
</feature>
<keyword evidence="3" id="KW-1185">Reference proteome</keyword>
<feature type="region of interest" description="Disordered" evidence="1">
    <location>
        <begin position="930"/>
        <end position="950"/>
    </location>
</feature>
<feature type="compositionally biased region" description="Low complexity" evidence="1">
    <location>
        <begin position="809"/>
        <end position="827"/>
    </location>
</feature>
<feature type="compositionally biased region" description="Basic and acidic residues" evidence="1">
    <location>
        <begin position="501"/>
        <end position="515"/>
    </location>
</feature>
<organism evidence="2 3">
    <name type="scientific">Scomber scombrus</name>
    <name type="common">Atlantic mackerel</name>
    <name type="synonym">Scomber vernalis</name>
    <dbReference type="NCBI Taxonomy" id="13677"/>
    <lineage>
        <taxon>Eukaryota</taxon>
        <taxon>Metazoa</taxon>
        <taxon>Chordata</taxon>
        <taxon>Craniata</taxon>
        <taxon>Vertebrata</taxon>
        <taxon>Euteleostomi</taxon>
        <taxon>Actinopterygii</taxon>
        <taxon>Neopterygii</taxon>
        <taxon>Teleostei</taxon>
        <taxon>Neoteleostei</taxon>
        <taxon>Acanthomorphata</taxon>
        <taxon>Pelagiaria</taxon>
        <taxon>Scombriformes</taxon>
        <taxon>Scombridae</taxon>
        <taxon>Scomber</taxon>
    </lineage>
</organism>
<feature type="compositionally biased region" description="Polar residues" evidence="1">
    <location>
        <begin position="828"/>
        <end position="848"/>
    </location>
</feature>
<feature type="compositionally biased region" description="Polar residues" evidence="1">
    <location>
        <begin position="464"/>
        <end position="483"/>
    </location>
</feature>
<feature type="compositionally biased region" description="Polar residues" evidence="1">
    <location>
        <begin position="276"/>
        <end position="286"/>
    </location>
</feature>
<feature type="compositionally biased region" description="Basic and acidic residues" evidence="1">
    <location>
        <begin position="239"/>
        <end position="263"/>
    </location>
</feature>
<feature type="compositionally biased region" description="Polar residues" evidence="1">
    <location>
        <begin position="777"/>
        <end position="796"/>
    </location>
</feature>
<feature type="compositionally biased region" description="Basic and acidic residues" evidence="1">
    <location>
        <begin position="931"/>
        <end position="940"/>
    </location>
</feature>
<feature type="region of interest" description="Disordered" evidence="1">
    <location>
        <begin position="610"/>
        <end position="913"/>
    </location>
</feature>
<feature type="compositionally biased region" description="Polar residues" evidence="1">
    <location>
        <begin position="668"/>
        <end position="684"/>
    </location>
</feature>
<feature type="region of interest" description="Disordered" evidence="1">
    <location>
        <begin position="372"/>
        <end position="597"/>
    </location>
</feature>
<accession>A0AAV1NMN3</accession>
<evidence type="ECO:0000313" key="2">
    <source>
        <dbReference type="EMBL" id="CAK6960410.1"/>
    </source>
</evidence>
<feature type="region of interest" description="Disordered" evidence="1">
    <location>
        <begin position="108"/>
        <end position="150"/>
    </location>
</feature>
<sequence length="972" mass="106996">MAVMDASVSLIVRAANRIDLRVGQLGRIESMEKRHVPVGVFSVEWDEWAGSPFGTTMPLSSDEPICPKFQPNIFDPSRCHDCLRQRHLHTGAGESADVAPQQKPTAENISGVTTGIGTGIGPGKEVLLTPIPSQGEEKDTSSKEDSDGLSVVSSYCGVNGGRLGYWDSSLCILSPDCELYICDGDDDDSTESCRDQSDYQEFSGSVSAEDEYLPIRRHSTKLSMTRLDPPPHCPNPRAWMDEARSRDSFSRRSGLKEDRENRESGYFSLGRAAGSQARSLRDNSPSGPFRHFEKGHPIYSTNIEPKDIIPFRNPNLGVASERQMPVVNEDLAVEIPPPDPYEIAVEVEAQVGPRSPSPTPFKIAESLASTGRKGISSSYNRGNPSSHTSSYQQSGRFDSSRQSSALQSRFSSPSRGNLTFRRSESTASLSRHNFDGGGWSQGMEPGSRNSLQGTYGRRLESGTLPRNFQSFAGSGKSQSSTVSDFRGALRKTELSGSMSGRGRDSRSSSPSKRDCNTPGQMSLRKTEITSSLSHGRGRDSRTSSPSRRTSDSLRDSHSPSPPRRNYSLSSQSPLRKSESITSLYGRSHHGRCGSPIREGYDIESQALLRNPTARNGLNDQEYENPTTSPTRRSYDTPSQSILRKTESSIAHSSRGDSRCSSPGRRGYETQSQYQPRKTATSVSLNGRGHESRNSSPSRRSYEAPTQSLLRKSEVNTSVRGRDSHSLLPSRKSYNAPDQHSLRKTEVGSSLNSKNHNSRTASPSRKGNSDLPGYSVLRNATNGDSSHSFQRKNTYNDSKSESHSPRSWRESTYSLRSSSLSRAASPSRQTTNSNRTAFVTLETSRSPGSIRSGVGRLGLEGRCTSPNDKRSSHRTRSPSPSLSPQIQMRRHTSSQSSMESSESGQLSVGSTGRNREEYVMMADLPKVKKIHQRDGPGHMDRSQNNQPSRRQELFKPARLDYITQRMEELVLAH</sequence>
<dbReference type="AlphaFoldDB" id="A0AAV1NMN3"/>
<feature type="compositionally biased region" description="Polar residues" evidence="1">
    <location>
        <begin position="566"/>
        <end position="584"/>
    </location>
</feature>
<feature type="compositionally biased region" description="Polar residues" evidence="1">
    <location>
        <begin position="693"/>
        <end position="718"/>
    </location>
</feature>
<gene>
    <name evidence="2" type="ORF">FSCOSCO3_A023390</name>
</gene>
<feature type="compositionally biased region" description="Basic and acidic residues" evidence="1">
    <location>
        <begin position="548"/>
        <end position="557"/>
    </location>
</feature>
<reference evidence="2 3" key="1">
    <citation type="submission" date="2024-01" db="EMBL/GenBank/DDBJ databases">
        <authorList>
            <person name="Alioto T."/>
            <person name="Alioto T."/>
            <person name="Gomez Garrido J."/>
        </authorList>
    </citation>
    <scope>NUCLEOTIDE SEQUENCE [LARGE SCALE GENOMIC DNA]</scope>
</reference>
<protein>
    <submittedName>
        <fullName evidence="2">Serine/arginine repetitive matrix protein 2</fullName>
    </submittedName>
</protein>
<dbReference type="Proteomes" id="UP001314229">
    <property type="component" value="Unassembled WGS sequence"/>
</dbReference>
<evidence type="ECO:0000256" key="1">
    <source>
        <dbReference type="SAM" id="MobiDB-lite"/>
    </source>
</evidence>
<feature type="compositionally biased region" description="Polar residues" evidence="1">
    <location>
        <begin position="375"/>
        <end position="417"/>
    </location>
</feature>
<dbReference type="EMBL" id="CAWUFR010000044">
    <property type="protein sequence ID" value="CAK6960410.1"/>
    <property type="molecule type" value="Genomic_DNA"/>
</dbReference>
<feature type="compositionally biased region" description="Low complexity" evidence="1">
    <location>
        <begin position="892"/>
        <end position="906"/>
    </location>
</feature>